<dbReference type="RefSeq" id="WP_275474853.1">
    <property type="nucleotide sequence ID" value="NZ_CP162940.1"/>
</dbReference>
<dbReference type="InterPro" id="IPR019657">
    <property type="entry name" value="ComFB"/>
</dbReference>
<dbReference type="Proteomes" id="UP001579974">
    <property type="component" value="Unassembled WGS sequence"/>
</dbReference>
<dbReference type="Pfam" id="PF10719">
    <property type="entry name" value="ComFB"/>
    <property type="match status" value="1"/>
</dbReference>
<organism evidence="1 2">
    <name type="scientific">Alicyclobacillus fastidiosus</name>
    <dbReference type="NCBI Taxonomy" id="392011"/>
    <lineage>
        <taxon>Bacteria</taxon>
        <taxon>Bacillati</taxon>
        <taxon>Bacillota</taxon>
        <taxon>Bacilli</taxon>
        <taxon>Bacillales</taxon>
        <taxon>Alicyclobacillaceae</taxon>
        <taxon>Alicyclobacillus</taxon>
    </lineage>
</organism>
<keyword evidence="2" id="KW-1185">Reference proteome</keyword>
<reference evidence="1 2" key="1">
    <citation type="journal article" date="2024" name="Int. J. Mol. Sci.">
        <title>Exploration of Alicyclobacillus spp. Genome in Search of Antibiotic Resistance.</title>
        <authorList>
            <person name="Bucka-Kolendo J."/>
            <person name="Kiousi D.E."/>
            <person name="Dekowska A."/>
            <person name="Mikolajczuk-Szczyrba A."/>
            <person name="Karadedos D.M."/>
            <person name="Michael P."/>
            <person name="Galanis A."/>
            <person name="Sokolowska B."/>
        </authorList>
    </citation>
    <scope>NUCLEOTIDE SEQUENCE [LARGE SCALE GENOMIC DNA]</scope>
    <source>
        <strain evidence="1 2">KKP 3000</strain>
    </source>
</reference>
<evidence type="ECO:0000313" key="2">
    <source>
        <dbReference type="Proteomes" id="UP001579974"/>
    </source>
</evidence>
<accession>A0ABV5AE10</accession>
<name>A0ABV5AE10_9BACL</name>
<sequence>MAVYNVTECLATDMLASAEVQRFLTCSCQQCANDVLALALNHLPVRYVSTDQGSVFVKADYLHSQWQSDVLAELIRAAQRVGLQPHHDKLRTEGA</sequence>
<gene>
    <name evidence="1" type="ORF">KKP3000_003990</name>
</gene>
<evidence type="ECO:0000313" key="1">
    <source>
        <dbReference type="EMBL" id="MFB5190522.1"/>
    </source>
</evidence>
<comment type="caution">
    <text evidence="1">The sequence shown here is derived from an EMBL/GenBank/DDBJ whole genome shotgun (WGS) entry which is preliminary data.</text>
</comment>
<protein>
    <submittedName>
        <fullName evidence="1">Late competence development ComFB family protein</fullName>
    </submittedName>
</protein>
<proteinExistence type="predicted"/>
<dbReference type="EMBL" id="JBDXSU010000006">
    <property type="protein sequence ID" value="MFB5190522.1"/>
    <property type="molecule type" value="Genomic_DNA"/>
</dbReference>